<protein>
    <submittedName>
        <fullName evidence="1">Uncharacterized protein</fullName>
    </submittedName>
</protein>
<gene>
    <name evidence="1" type="ORF">LCGC14_0458720</name>
</gene>
<proteinExistence type="predicted"/>
<evidence type="ECO:0000313" key="1">
    <source>
        <dbReference type="EMBL" id="KKN67724.1"/>
    </source>
</evidence>
<reference evidence="1" key="1">
    <citation type="journal article" date="2015" name="Nature">
        <title>Complex archaea that bridge the gap between prokaryotes and eukaryotes.</title>
        <authorList>
            <person name="Spang A."/>
            <person name="Saw J.H."/>
            <person name="Jorgensen S.L."/>
            <person name="Zaremba-Niedzwiedzka K."/>
            <person name="Martijn J."/>
            <person name="Lind A.E."/>
            <person name="van Eijk R."/>
            <person name="Schleper C."/>
            <person name="Guy L."/>
            <person name="Ettema T.J."/>
        </authorList>
    </citation>
    <scope>NUCLEOTIDE SEQUENCE</scope>
</reference>
<sequence>MEIIKLKKILTKLEAKYEKEKSPIRKARILKKADSIN</sequence>
<dbReference type="EMBL" id="LAZR01000467">
    <property type="protein sequence ID" value="KKN67724.1"/>
    <property type="molecule type" value="Genomic_DNA"/>
</dbReference>
<organism evidence="1">
    <name type="scientific">marine sediment metagenome</name>
    <dbReference type="NCBI Taxonomy" id="412755"/>
    <lineage>
        <taxon>unclassified sequences</taxon>
        <taxon>metagenomes</taxon>
        <taxon>ecological metagenomes</taxon>
    </lineage>
</organism>
<comment type="caution">
    <text evidence="1">The sequence shown here is derived from an EMBL/GenBank/DDBJ whole genome shotgun (WGS) entry which is preliminary data.</text>
</comment>
<accession>A0A0F9SL01</accession>
<dbReference type="AlphaFoldDB" id="A0A0F9SL01"/>
<name>A0A0F9SL01_9ZZZZ</name>